<dbReference type="SMART" id="SM00922">
    <property type="entry name" value="MR_MLE"/>
    <property type="match status" value="1"/>
</dbReference>
<dbReference type="InterPro" id="IPR018110">
    <property type="entry name" value="Mandel_Rmase/mucon_lact_enz_CS"/>
</dbReference>
<feature type="region of interest" description="Disordered" evidence="8">
    <location>
        <begin position="330"/>
        <end position="349"/>
    </location>
</feature>
<comment type="similarity">
    <text evidence="1 7">Belongs to the mandelate racemase/muconate lactonizing enzyme family.</text>
</comment>
<evidence type="ECO:0000256" key="7">
    <source>
        <dbReference type="RuleBase" id="RU366006"/>
    </source>
</evidence>
<organism evidence="10 11">
    <name type="scientific">Streptomyces cavourensis</name>
    <dbReference type="NCBI Taxonomy" id="67258"/>
    <lineage>
        <taxon>Bacteria</taxon>
        <taxon>Bacillati</taxon>
        <taxon>Actinomycetota</taxon>
        <taxon>Actinomycetes</taxon>
        <taxon>Kitasatosporales</taxon>
        <taxon>Streptomycetaceae</taxon>
        <taxon>Streptomyces</taxon>
    </lineage>
</organism>
<evidence type="ECO:0000256" key="4">
    <source>
        <dbReference type="ARBA" id="ARBA00023235"/>
    </source>
</evidence>
<evidence type="ECO:0000256" key="3">
    <source>
        <dbReference type="ARBA" id="ARBA00022842"/>
    </source>
</evidence>
<dbReference type="Gene3D" id="3.30.390.10">
    <property type="entry name" value="Enolase-like, N-terminal domain"/>
    <property type="match status" value="1"/>
</dbReference>
<dbReference type="GO" id="GO:0046872">
    <property type="term" value="F:metal ion binding"/>
    <property type="evidence" value="ECO:0007669"/>
    <property type="project" value="UniProtKB-KW"/>
</dbReference>
<dbReference type="InterPro" id="IPR013341">
    <property type="entry name" value="Mandelate_racemase_N_dom"/>
</dbReference>
<keyword evidence="3 6" id="KW-0460">Magnesium</keyword>
<dbReference type="GO" id="GO:0009063">
    <property type="term" value="P:amino acid catabolic process"/>
    <property type="evidence" value="ECO:0007669"/>
    <property type="project" value="InterPro"/>
</dbReference>
<dbReference type="InterPro" id="IPR029017">
    <property type="entry name" value="Enolase-like_N"/>
</dbReference>
<reference evidence="10 11" key="1">
    <citation type="submission" date="2018-07" db="EMBL/GenBank/DDBJ databases">
        <title>Complete genome sequence of soil actinomycete Streptomyces cavourensis tj430.</title>
        <authorList>
            <person name="Wang P."/>
            <person name="Huang Y."/>
        </authorList>
    </citation>
    <scope>NUCLEOTIDE SEQUENCE [LARGE SCALE GENOMIC DNA]</scope>
    <source>
        <strain evidence="10 11">TJ430</strain>
    </source>
</reference>
<keyword evidence="2 6" id="KW-0479">Metal-binding</keyword>
<evidence type="ECO:0000256" key="1">
    <source>
        <dbReference type="ARBA" id="ARBA00008031"/>
    </source>
</evidence>
<dbReference type="PROSITE" id="PS00908">
    <property type="entry name" value="MR_MLE_1"/>
    <property type="match status" value="1"/>
</dbReference>
<feature type="binding site" evidence="6">
    <location>
        <position position="230"/>
    </location>
    <ligand>
        <name>Mg(2+)</name>
        <dbReference type="ChEBI" id="CHEBI:18420"/>
    </ligand>
</feature>
<dbReference type="EMBL" id="CP030930">
    <property type="protein sequence ID" value="AXI72349.1"/>
    <property type="molecule type" value="Genomic_DNA"/>
</dbReference>
<evidence type="ECO:0000256" key="5">
    <source>
        <dbReference type="PIRSR" id="PIRSR634603-1"/>
    </source>
</evidence>
<accession>A0AAD0VEY1</accession>
<name>A0AAD0VEY1_9ACTN</name>
<feature type="active site" description="Proton acceptor; specific for (R)-substrate epimerization" evidence="5">
    <location>
        <position position="155"/>
    </location>
</feature>
<dbReference type="PANTHER" id="PTHR48080">
    <property type="entry name" value="D-GALACTONATE DEHYDRATASE-RELATED"/>
    <property type="match status" value="1"/>
</dbReference>
<sequence length="349" mass="36961">MRGGRRVRGGPRMKLAHREIVIALREPFVSNNGVTTQIRQRVVELTWRDLRGLGTARGAEPAGLDACAPALAGASPYGLRAALDALPDVGAATRSAVDMALHDLLGKAVGRPLHQLLGLDGLPVPPTALSIGACPDDELVRRGRALAHWPVLKLKLTAQDDGSRAGVLRSVYPGRIRVDGNGSWDLAQALRVAEELHRHDVELLEQPVAPGRPDDLRQVHERSPVPVFADEDCATPEDVLRLRGHVSGVNIKLVTCGGLSEAHRMILLARACGLRTMLGCKVESALGVSAMAQLAPLADHLDLDGPVGLLDDPFTGVRIDEGTLSLPTGPGIGATTLQQTPTHLGKGLT</sequence>
<keyword evidence="4 7" id="KW-0413">Isomerase</keyword>
<dbReference type="SUPFAM" id="SSF51604">
    <property type="entry name" value="Enolase C-terminal domain-like"/>
    <property type="match status" value="1"/>
</dbReference>
<dbReference type="SFLD" id="SFLDG00180">
    <property type="entry name" value="muconate_cycloisomerase"/>
    <property type="match status" value="1"/>
</dbReference>
<dbReference type="CDD" id="cd03319">
    <property type="entry name" value="L-Ala-DL-Glu_epimerase"/>
    <property type="match status" value="1"/>
</dbReference>
<evidence type="ECO:0000256" key="6">
    <source>
        <dbReference type="PIRSR" id="PIRSR634603-3"/>
    </source>
</evidence>
<dbReference type="PANTHER" id="PTHR48080:SF3">
    <property type="entry name" value="ENOLASE SUPERFAMILY MEMBER DDB_G0284701"/>
    <property type="match status" value="1"/>
</dbReference>
<evidence type="ECO:0000256" key="2">
    <source>
        <dbReference type="ARBA" id="ARBA00022723"/>
    </source>
</evidence>
<dbReference type="SUPFAM" id="SSF54826">
    <property type="entry name" value="Enolase N-terminal domain-like"/>
    <property type="match status" value="1"/>
</dbReference>
<evidence type="ECO:0000313" key="11">
    <source>
        <dbReference type="Proteomes" id="UP000253779"/>
    </source>
</evidence>
<dbReference type="InterPro" id="IPR013342">
    <property type="entry name" value="Mandelate_racemase_C"/>
</dbReference>
<dbReference type="Gene3D" id="3.20.20.120">
    <property type="entry name" value="Enolase-like C-terminal domain"/>
    <property type="match status" value="1"/>
</dbReference>
<dbReference type="InterPro" id="IPR034603">
    <property type="entry name" value="Dipeptide_epimerase"/>
</dbReference>
<feature type="binding site" evidence="6">
    <location>
        <position position="179"/>
    </location>
    <ligand>
        <name>Mg(2+)</name>
        <dbReference type="ChEBI" id="CHEBI:18420"/>
    </ligand>
</feature>
<gene>
    <name evidence="10" type="ORF">DTW94_14485</name>
</gene>
<dbReference type="PROSITE" id="PS00909">
    <property type="entry name" value="MR_MLE_2"/>
    <property type="match status" value="1"/>
</dbReference>
<dbReference type="SFLD" id="SFLDS00001">
    <property type="entry name" value="Enolase"/>
    <property type="match status" value="1"/>
</dbReference>
<evidence type="ECO:0000256" key="8">
    <source>
        <dbReference type="SAM" id="MobiDB-lite"/>
    </source>
</evidence>
<feature type="domain" description="Mandelate racemase/muconate lactonizing enzyme C-terminal" evidence="9">
    <location>
        <begin position="136"/>
        <end position="226"/>
    </location>
</feature>
<feature type="binding site" evidence="6">
    <location>
        <position position="205"/>
    </location>
    <ligand>
        <name>Mg(2+)</name>
        <dbReference type="ChEBI" id="CHEBI:18420"/>
    </ligand>
</feature>
<protein>
    <recommendedName>
        <fullName evidence="7">Dipeptide epimerase</fullName>
        <ecNumber evidence="7">5.1.1.-</ecNumber>
    </recommendedName>
</protein>
<proteinExistence type="inferred from homology"/>
<evidence type="ECO:0000259" key="9">
    <source>
        <dbReference type="SMART" id="SM00922"/>
    </source>
</evidence>
<comment type="cofactor">
    <cofactor evidence="6 7">
        <name>Mg(2+)</name>
        <dbReference type="ChEBI" id="CHEBI:18420"/>
    </cofactor>
    <text evidence="6 7">Binds 1 Mg(2+) ion per subunit.</text>
</comment>
<dbReference type="EC" id="5.1.1.-" evidence="7"/>
<dbReference type="InterPro" id="IPR034593">
    <property type="entry name" value="DgoD-like"/>
</dbReference>
<dbReference type="Pfam" id="PF13378">
    <property type="entry name" value="MR_MLE_C"/>
    <property type="match status" value="1"/>
</dbReference>
<dbReference type="Proteomes" id="UP000253779">
    <property type="component" value="Chromosome"/>
</dbReference>
<dbReference type="Pfam" id="PF02746">
    <property type="entry name" value="MR_MLE_N"/>
    <property type="match status" value="1"/>
</dbReference>
<evidence type="ECO:0000313" key="10">
    <source>
        <dbReference type="EMBL" id="AXI72349.1"/>
    </source>
</evidence>
<dbReference type="AlphaFoldDB" id="A0AAD0VEY1"/>
<feature type="active site" description="Proton acceptor; specific for (S)-substrate epimerization" evidence="5">
    <location>
        <position position="252"/>
    </location>
</feature>
<dbReference type="InterPro" id="IPR029065">
    <property type="entry name" value="Enolase_C-like"/>
</dbReference>
<dbReference type="GO" id="GO:0016855">
    <property type="term" value="F:racemase and epimerase activity, acting on amino acids and derivatives"/>
    <property type="evidence" value="ECO:0007669"/>
    <property type="project" value="UniProtKB-UniRule"/>
</dbReference>
<dbReference type="InterPro" id="IPR036849">
    <property type="entry name" value="Enolase-like_C_sf"/>
</dbReference>